<keyword evidence="1" id="KW-0732">Signal</keyword>
<dbReference type="GeneID" id="63790586"/>
<name>A0A364KP73_TALAM</name>
<dbReference type="RefSeq" id="XP_040729874.1">
    <property type="nucleotide sequence ID" value="XM_040873397.1"/>
</dbReference>
<comment type="caution">
    <text evidence="2">The sequence shown here is derived from an EMBL/GenBank/DDBJ whole genome shotgun (WGS) entry which is preliminary data.</text>
</comment>
<organism evidence="2 3">
    <name type="scientific">Talaromyces amestolkiae</name>
    <dbReference type="NCBI Taxonomy" id="1196081"/>
    <lineage>
        <taxon>Eukaryota</taxon>
        <taxon>Fungi</taxon>
        <taxon>Dikarya</taxon>
        <taxon>Ascomycota</taxon>
        <taxon>Pezizomycotina</taxon>
        <taxon>Eurotiomycetes</taxon>
        <taxon>Eurotiomycetidae</taxon>
        <taxon>Eurotiales</taxon>
        <taxon>Trichocomaceae</taxon>
        <taxon>Talaromyces</taxon>
        <taxon>Talaromyces sect. Talaromyces</taxon>
    </lineage>
</organism>
<evidence type="ECO:0000256" key="1">
    <source>
        <dbReference type="SAM" id="SignalP"/>
    </source>
</evidence>
<evidence type="ECO:0008006" key="4">
    <source>
        <dbReference type="Google" id="ProtNLM"/>
    </source>
</evidence>
<dbReference type="GO" id="GO:0005576">
    <property type="term" value="C:extracellular region"/>
    <property type="evidence" value="ECO:0007669"/>
    <property type="project" value="TreeGrafter"/>
</dbReference>
<dbReference type="Proteomes" id="UP000249363">
    <property type="component" value="Unassembled WGS sequence"/>
</dbReference>
<dbReference type="Pfam" id="PF12296">
    <property type="entry name" value="HsbA"/>
    <property type="match status" value="1"/>
</dbReference>
<dbReference type="InterPro" id="IPR021054">
    <property type="entry name" value="Cell_wall_mannoprotein_1"/>
</dbReference>
<sequence length="174" mass="18050">MFGKSLTVAILLSLNLVSAGPIVKRSVLTDLQAVYSEVQVFDSAITSWNGQLLTALPLLNDVSTLETDIKTATTDTNNSAAFDDADSASIATETQSLSTLITKTLNDLVAQATKVKAVGLTSTVESSLEQLKTLSDGLITALESKIESSYLPTATSIAAAIDSSFATAIAAFAS</sequence>
<gene>
    <name evidence="2" type="ORF">BHQ10_001369</name>
</gene>
<proteinExistence type="predicted"/>
<reference evidence="2 3" key="1">
    <citation type="journal article" date="2017" name="Biotechnol. Biofuels">
        <title>Differential beta-glucosidase expression as a function of carbon source availability in Talaromyces amestolkiae: a genomic and proteomic approach.</title>
        <authorList>
            <person name="de Eugenio L.I."/>
            <person name="Mendez-Liter J.A."/>
            <person name="Nieto-Dominguez M."/>
            <person name="Alonso L."/>
            <person name="Gil-Munoz J."/>
            <person name="Barriuso J."/>
            <person name="Prieto A."/>
            <person name="Martinez M.J."/>
        </authorList>
    </citation>
    <scope>NUCLEOTIDE SEQUENCE [LARGE SCALE GENOMIC DNA]</scope>
    <source>
        <strain evidence="2 3">CIB</strain>
    </source>
</reference>
<evidence type="ECO:0000313" key="2">
    <source>
        <dbReference type="EMBL" id="RAO65357.1"/>
    </source>
</evidence>
<dbReference type="PANTHER" id="PTHR38123">
    <property type="entry name" value="CELL WALL SERINE-THREONINE-RICH GALACTOMANNOPROTEIN MP1 (AFU_ORTHOLOGUE AFUA_4G03240)"/>
    <property type="match status" value="1"/>
</dbReference>
<protein>
    <recommendedName>
        <fullName evidence="4">Hydrophobic surface binding protein A</fullName>
    </recommendedName>
</protein>
<dbReference type="Gene3D" id="1.20.1280.140">
    <property type="match status" value="1"/>
</dbReference>
<dbReference type="PANTHER" id="PTHR38123:SF1">
    <property type="entry name" value="HYDROPHOBIC SURFACE BINDING PROTEIN"/>
    <property type="match status" value="1"/>
</dbReference>
<feature type="chain" id="PRO_5017074866" description="Hydrophobic surface binding protein A" evidence="1">
    <location>
        <begin position="20"/>
        <end position="174"/>
    </location>
</feature>
<feature type="signal peptide" evidence="1">
    <location>
        <begin position="1"/>
        <end position="19"/>
    </location>
</feature>
<dbReference type="OrthoDB" id="3485059at2759"/>
<evidence type="ECO:0000313" key="3">
    <source>
        <dbReference type="Proteomes" id="UP000249363"/>
    </source>
</evidence>
<accession>A0A364KP73</accession>
<keyword evidence="3" id="KW-1185">Reference proteome</keyword>
<dbReference type="AlphaFoldDB" id="A0A364KP73"/>
<dbReference type="EMBL" id="MIKG01000002">
    <property type="protein sequence ID" value="RAO65357.1"/>
    <property type="molecule type" value="Genomic_DNA"/>
</dbReference>